<dbReference type="EMBL" id="JAANIT010000435">
    <property type="protein sequence ID" value="KAG1547749.1"/>
    <property type="molecule type" value="Genomic_DNA"/>
</dbReference>
<comment type="caution">
    <text evidence="1">The sequence shown here is derived from an EMBL/GenBank/DDBJ whole genome shotgun (WGS) entry which is preliminary data.</text>
</comment>
<organism evidence="1 2">
    <name type="scientific">Rhizopus oryzae</name>
    <name type="common">Mucormycosis agent</name>
    <name type="synonym">Rhizopus arrhizus var. delemar</name>
    <dbReference type="NCBI Taxonomy" id="64495"/>
    <lineage>
        <taxon>Eukaryota</taxon>
        <taxon>Fungi</taxon>
        <taxon>Fungi incertae sedis</taxon>
        <taxon>Mucoromycota</taxon>
        <taxon>Mucoromycotina</taxon>
        <taxon>Mucoromycetes</taxon>
        <taxon>Mucorales</taxon>
        <taxon>Mucorineae</taxon>
        <taxon>Rhizopodaceae</taxon>
        <taxon>Rhizopus</taxon>
    </lineage>
</organism>
<accession>A0A9P6YG89</accession>
<evidence type="ECO:0008006" key="3">
    <source>
        <dbReference type="Google" id="ProtNLM"/>
    </source>
</evidence>
<evidence type="ECO:0000313" key="2">
    <source>
        <dbReference type="Proteomes" id="UP000717996"/>
    </source>
</evidence>
<dbReference type="Proteomes" id="UP000717996">
    <property type="component" value="Unassembled WGS sequence"/>
</dbReference>
<dbReference type="AlphaFoldDB" id="A0A9P6YG89"/>
<name>A0A9P6YG89_RHIOR</name>
<reference evidence="1" key="1">
    <citation type="journal article" date="2020" name="Microb. Genom.">
        <title>Genetic diversity of clinical and environmental Mucorales isolates obtained from an investigation of mucormycosis cases among solid organ transplant recipients.</title>
        <authorList>
            <person name="Nguyen M.H."/>
            <person name="Kaul D."/>
            <person name="Muto C."/>
            <person name="Cheng S.J."/>
            <person name="Richter R.A."/>
            <person name="Bruno V.M."/>
            <person name="Liu G."/>
            <person name="Beyhan S."/>
            <person name="Sundermann A.J."/>
            <person name="Mounaud S."/>
            <person name="Pasculle A.W."/>
            <person name="Nierman W.C."/>
            <person name="Driscoll E."/>
            <person name="Cumbie R."/>
            <person name="Clancy C.J."/>
            <person name="Dupont C.L."/>
        </authorList>
    </citation>
    <scope>NUCLEOTIDE SEQUENCE</scope>
    <source>
        <strain evidence="1">GL16</strain>
    </source>
</reference>
<gene>
    <name evidence="1" type="ORF">G6F51_004077</name>
</gene>
<proteinExistence type="predicted"/>
<protein>
    <recommendedName>
        <fullName evidence="3">Reverse transcriptase zinc-binding domain-containing protein</fullName>
    </recommendedName>
</protein>
<sequence>MAYLKFNTIHLLCYVYPFACFSRESLIVIGYEVLTAPDHGQDTILHMISHSKDTAYVGVRLTASSSIISPITTRFINRTVKLNETTWQVILNTSTDPARFNPDVSATCKFCNVPSKDISHLLMECTHKWSIWHEAMSRFAPHLDFQPTDILALLLHLTRFDYIDNTTLLRLSYYILLFLWRAHWRYIFDAVPLLSERIVTTAFEKIGTFSLH</sequence>
<evidence type="ECO:0000313" key="1">
    <source>
        <dbReference type="EMBL" id="KAG1547749.1"/>
    </source>
</evidence>